<reference evidence="2" key="1">
    <citation type="journal article" date="2019" name="Int. J. Syst. Evol. Microbiol.">
        <title>The Global Catalogue of Microorganisms (GCM) 10K type strain sequencing project: providing services to taxonomists for standard genome sequencing and annotation.</title>
        <authorList>
            <consortium name="The Broad Institute Genomics Platform"/>
            <consortium name="The Broad Institute Genome Sequencing Center for Infectious Disease"/>
            <person name="Wu L."/>
            <person name="Ma J."/>
        </authorList>
    </citation>
    <scope>NUCLEOTIDE SEQUENCE [LARGE SCALE GENOMIC DNA]</scope>
    <source>
        <strain evidence="2">CCUG 62952</strain>
    </source>
</reference>
<evidence type="ECO:0000313" key="1">
    <source>
        <dbReference type="EMBL" id="MFD0861701.1"/>
    </source>
</evidence>
<dbReference type="Proteomes" id="UP001596978">
    <property type="component" value="Unassembled WGS sequence"/>
</dbReference>
<organism evidence="1 2">
    <name type="scientific">Sungkyunkwania multivorans</name>
    <dbReference type="NCBI Taxonomy" id="1173618"/>
    <lineage>
        <taxon>Bacteria</taxon>
        <taxon>Pseudomonadati</taxon>
        <taxon>Bacteroidota</taxon>
        <taxon>Flavobacteriia</taxon>
        <taxon>Flavobacteriales</taxon>
        <taxon>Flavobacteriaceae</taxon>
        <taxon>Sungkyunkwania</taxon>
    </lineage>
</organism>
<sequence length="1087" mass="124129">MSTLKNIENTLYRNGSDQVQRFVEALDPANFELMDFEVEDWVLFAFHFAKQVNYFDVSDDTNASNNWQEFFNITKEELTEIPFRTSKEYIALKQRVASKIEELELVASITPHLTLFLCFLNLLNESKERFNDLTKRHLDFYYKEILQVSKTPAKEDTVHILFELAKKSTEELIKAKTKLNAGEDTDGNPRIYETDEDLVVNKASVGALRTIYNDHTTKTFYNSFDPKTSDGIAEPLPETSPYWWPFGYINSPKEFTELPKAKVGFTIASPMLQLSEGLRSIQIVITFEDITTAADLAKLVNPAQVMKVEGSGAEDWIRTLALKETISVGGSTYVSQLEASALKLALQLPKDEEALVAYNAELLLEKYNTSFPLLRFVIDQHKEAGHDLYRHLAKQTVKSIQIDVNVSEAAEVLIENDNSTLKSQKPFFPFTAQPIEGSNFYVNYPEAFSKAWNSFTINFDWKDRPDSFSDWYKAYKKEFLNEIPKSLIVDASTTPPTKMTLTDIVDNDQYFKIKATIRDKEEWKHETETNLFSNVAADASKFSLNIQKPSVNPPISFGDVTGVKLTLQQSFLHSLFPRLYAVSISNDSYEVIPNEPYTPLAENITISYSASENTTFQQQNLPLDEDVVLQAGNTEEAYKNERVRLFHEHPFGQAEEHNYLKVSRFQKGIIDKFEVAPINATLVPEYCHGGNLLIGLKDAKPLQNVALLFQALEGSENPLTKSFELNEKIEWAILCDDKWKDVSNDLLNNSIDNFLRSGIVKFAIPREATNTNTLLPEGYIWVRAKMHRGYDAVSKLIDIHAQVVESTFINNGNTLDHLENGLPAKTIKKLITRIPQIKSLEQPYVSFDGAAEESDADYYRRISERLRHKNRAVNQWDYEHLILQQFPDIYKVKCLNHSKGNNFLSPGNVTIIVVPDTVDKNVFDIHQPRVSKATKNAVTNYVNSLNTKLVTAEVIDPNYEEVQIELEVSFYEGFDDSFYTKELKEDIKRFLSPWAYDDTKKVNFGRTLHKSVLIDYLEKLHYVDYIQEVVMNKIIKKDEEEIVQKNLNSITPSNPKSILVSSKEHNVSTVTSNCKGEKPIETNPCQV</sequence>
<protein>
    <submittedName>
        <fullName evidence="1">Baseplate J/gp47 family protein</fullName>
    </submittedName>
</protein>
<proteinExistence type="predicted"/>
<evidence type="ECO:0000313" key="2">
    <source>
        <dbReference type="Proteomes" id="UP001596978"/>
    </source>
</evidence>
<gene>
    <name evidence="1" type="ORF">ACFQ1M_05750</name>
</gene>
<keyword evidence="2" id="KW-1185">Reference proteome</keyword>
<name>A0ABW3CV66_9FLAO</name>
<accession>A0ABW3CV66</accession>
<comment type="caution">
    <text evidence="1">The sequence shown here is derived from an EMBL/GenBank/DDBJ whole genome shotgun (WGS) entry which is preliminary data.</text>
</comment>
<dbReference type="RefSeq" id="WP_386405210.1">
    <property type="nucleotide sequence ID" value="NZ_JBHTJH010000004.1"/>
</dbReference>
<dbReference type="EMBL" id="JBHTJH010000004">
    <property type="protein sequence ID" value="MFD0861701.1"/>
    <property type="molecule type" value="Genomic_DNA"/>
</dbReference>